<organism evidence="10 11">
    <name type="scientific">Albidovulum sediminicola</name>
    <dbReference type="NCBI Taxonomy" id="2984331"/>
    <lineage>
        <taxon>Bacteria</taxon>
        <taxon>Pseudomonadati</taxon>
        <taxon>Pseudomonadota</taxon>
        <taxon>Alphaproteobacteria</taxon>
        <taxon>Rhodobacterales</taxon>
        <taxon>Paracoccaceae</taxon>
        <taxon>Albidovulum</taxon>
    </lineage>
</organism>
<keyword evidence="4 7" id="KW-0408">Iron</keyword>
<evidence type="ECO:0000256" key="1">
    <source>
        <dbReference type="ARBA" id="ARBA00022679"/>
    </source>
</evidence>
<comment type="caution">
    <text evidence="10">The sequence shown here is derived from an EMBL/GenBank/DDBJ whole genome shotgun (WGS) entry which is preliminary data.</text>
</comment>
<feature type="binding site" evidence="7">
    <location>
        <position position="288"/>
    </location>
    <ligand>
        <name>substrate</name>
    </ligand>
</feature>
<dbReference type="PANTHER" id="PTHR11735:SF6">
    <property type="entry name" value="TRNA N6-ADENOSINE THREONYLCARBAMOYLTRANSFERASE, MITOCHONDRIAL"/>
    <property type="match status" value="1"/>
</dbReference>
<feature type="binding site" evidence="7">
    <location>
        <begin position="140"/>
        <end position="144"/>
    </location>
    <ligand>
        <name>substrate</name>
    </ligand>
</feature>
<dbReference type="Gene3D" id="3.30.420.40">
    <property type="match status" value="2"/>
</dbReference>
<dbReference type="PANTHER" id="PTHR11735">
    <property type="entry name" value="TRNA N6-ADENOSINE THREONYLCARBAMOYLTRANSFERASE"/>
    <property type="match status" value="1"/>
</dbReference>
<dbReference type="InterPro" id="IPR017861">
    <property type="entry name" value="KAE1/TsaD"/>
</dbReference>
<comment type="subcellular location">
    <subcellularLocation>
        <location evidence="7">Cytoplasm</location>
    </subcellularLocation>
</comment>
<evidence type="ECO:0000256" key="2">
    <source>
        <dbReference type="ARBA" id="ARBA00022694"/>
    </source>
</evidence>
<comment type="cofactor">
    <cofactor evidence="7">
        <name>Fe(2+)</name>
        <dbReference type="ChEBI" id="CHEBI:29033"/>
    </cofactor>
    <text evidence="7">Binds 1 Fe(2+) ion per subunit.</text>
</comment>
<evidence type="ECO:0000256" key="3">
    <source>
        <dbReference type="ARBA" id="ARBA00022723"/>
    </source>
</evidence>
<keyword evidence="1 7" id="KW-0808">Transferase</keyword>
<name>A0ABT2YWP3_9RHOB</name>
<dbReference type="Proteomes" id="UP001652503">
    <property type="component" value="Unassembled WGS sequence"/>
</dbReference>
<dbReference type="GO" id="GO:0061711">
    <property type="term" value="F:tRNA N(6)-L-threonylcarbamoyladenine synthase activity"/>
    <property type="evidence" value="ECO:0007669"/>
    <property type="project" value="UniProtKB-EC"/>
</dbReference>
<evidence type="ECO:0000256" key="7">
    <source>
        <dbReference type="HAMAP-Rule" id="MF_01445"/>
    </source>
</evidence>
<keyword evidence="11" id="KW-1185">Reference proteome</keyword>
<dbReference type="PRINTS" id="PR00789">
    <property type="entry name" value="OSIALOPTASE"/>
</dbReference>
<dbReference type="CDD" id="cd24133">
    <property type="entry name" value="ASKHA_NBD_TsaD_bac"/>
    <property type="match status" value="1"/>
</dbReference>
<feature type="binding site" evidence="7">
    <location>
        <position position="118"/>
    </location>
    <ligand>
        <name>Fe cation</name>
        <dbReference type="ChEBI" id="CHEBI:24875"/>
    </ligand>
</feature>
<feature type="binding site" evidence="7">
    <location>
        <position position="190"/>
    </location>
    <ligand>
        <name>substrate</name>
    </ligand>
</feature>
<dbReference type="InterPro" id="IPR022450">
    <property type="entry name" value="TsaD"/>
</dbReference>
<feature type="region of interest" description="Disordered" evidence="8">
    <location>
        <begin position="344"/>
        <end position="364"/>
    </location>
</feature>
<dbReference type="SUPFAM" id="SSF53067">
    <property type="entry name" value="Actin-like ATPase domain"/>
    <property type="match status" value="2"/>
</dbReference>
<dbReference type="Pfam" id="PF00814">
    <property type="entry name" value="TsaD"/>
    <property type="match status" value="1"/>
</dbReference>
<feature type="binding site" evidence="7">
    <location>
        <position position="316"/>
    </location>
    <ligand>
        <name>Fe cation</name>
        <dbReference type="ChEBI" id="CHEBI:24875"/>
    </ligand>
</feature>
<evidence type="ECO:0000256" key="4">
    <source>
        <dbReference type="ARBA" id="ARBA00023004"/>
    </source>
</evidence>
<evidence type="ECO:0000256" key="6">
    <source>
        <dbReference type="ARBA" id="ARBA00048117"/>
    </source>
</evidence>
<evidence type="ECO:0000259" key="9">
    <source>
        <dbReference type="Pfam" id="PF00814"/>
    </source>
</evidence>
<keyword evidence="3 7" id="KW-0479">Metal-binding</keyword>
<sequence>MGETITILGLESSCDDTAAAVVRLTDGAPVILSSVVEGQTALHADFGGVVPEIAARAHAEQIDHCVERALAEAGVALTDLDAVAVTAGPGLIGGVLAGVMCAKAISVAAGLPLIGVNHLAGHALTPRLTDGLSFPFLMLLVSGGHCQFLLVRGVEDFTRLGGTIDDAPGEAFDKTAKLLGLPQPGGPSVEAEAATGDATRFAFPRPLLDRPGVDLSFSGLKTALLRARDSVVAEKGGLTRQDRADLCAGFQAAVVEVLAAKSARALDLYLQERPRAPAFAVAGGVAANRAIRAGLEGVARDRGVRFLAPPLALCTDNAAMIAWAGIERFRLGLRDGLDLPARPRWPLDRQSAPMLGAGKKGAKA</sequence>
<evidence type="ECO:0000256" key="5">
    <source>
        <dbReference type="ARBA" id="ARBA00023315"/>
    </source>
</evidence>
<dbReference type="RefSeq" id="WP_263719600.1">
    <property type="nucleotide sequence ID" value="NZ_JAOWLA010000001.1"/>
</dbReference>
<evidence type="ECO:0000313" key="11">
    <source>
        <dbReference type="Proteomes" id="UP001652503"/>
    </source>
</evidence>
<evidence type="ECO:0000313" key="10">
    <source>
        <dbReference type="EMBL" id="MCV2863182.1"/>
    </source>
</evidence>
<keyword evidence="5 7" id="KW-0012">Acyltransferase</keyword>
<dbReference type="NCBIfam" id="TIGR03723">
    <property type="entry name" value="T6A_TsaD_YgjD"/>
    <property type="match status" value="1"/>
</dbReference>
<keyword evidence="2 7" id="KW-0819">tRNA processing</keyword>
<reference evidence="10 11" key="1">
    <citation type="submission" date="2022-10" db="EMBL/GenBank/DDBJ databases">
        <title>Defluviimonas sp. nov., isolated from ocean surface water.</title>
        <authorList>
            <person name="He W."/>
            <person name="Wang L."/>
            <person name="Zhang D.-F."/>
        </authorList>
    </citation>
    <scope>NUCLEOTIDE SEQUENCE [LARGE SCALE GENOMIC DNA]</scope>
    <source>
        <strain evidence="10 11">WL0075</strain>
    </source>
</reference>
<comment type="similarity">
    <text evidence="7">Belongs to the KAE1 / TsaD family.</text>
</comment>
<comment type="catalytic activity">
    <reaction evidence="6 7">
        <text>L-threonylcarbamoyladenylate + adenosine(37) in tRNA = N(6)-L-threonylcarbamoyladenosine(37) in tRNA + AMP + H(+)</text>
        <dbReference type="Rhea" id="RHEA:37059"/>
        <dbReference type="Rhea" id="RHEA-COMP:10162"/>
        <dbReference type="Rhea" id="RHEA-COMP:10163"/>
        <dbReference type="ChEBI" id="CHEBI:15378"/>
        <dbReference type="ChEBI" id="CHEBI:73682"/>
        <dbReference type="ChEBI" id="CHEBI:74411"/>
        <dbReference type="ChEBI" id="CHEBI:74418"/>
        <dbReference type="ChEBI" id="CHEBI:456215"/>
        <dbReference type="EC" id="2.3.1.234"/>
    </reaction>
</comment>
<gene>
    <name evidence="7 10" type="primary">tsaD</name>
    <name evidence="10" type="ORF">OE647_00350</name>
</gene>
<keyword evidence="7" id="KW-0963">Cytoplasm</keyword>
<feature type="binding site" evidence="7">
    <location>
        <position position="186"/>
    </location>
    <ligand>
        <name>substrate</name>
    </ligand>
</feature>
<dbReference type="EC" id="2.3.1.234" evidence="7"/>
<feature type="domain" description="Gcp-like" evidence="9">
    <location>
        <begin position="31"/>
        <end position="323"/>
    </location>
</feature>
<comment type="function">
    <text evidence="7">Required for the formation of a threonylcarbamoyl group on adenosine at position 37 (t(6)A37) in tRNAs that read codons beginning with adenine. Is involved in the transfer of the threonylcarbamoyl moiety of threonylcarbamoyl-AMP (TC-AMP) to the N6 group of A37, together with TsaE and TsaB. TsaD likely plays a direct catalytic role in this reaction.</text>
</comment>
<dbReference type="NCBIfam" id="TIGR00329">
    <property type="entry name" value="gcp_kae1"/>
    <property type="match status" value="1"/>
</dbReference>
<accession>A0ABT2YWP3</accession>
<dbReference type="InterPro" id="IPR000905">
    <property type="entry name" value="Gcp-like_dom"/>
</dbReference>
<feature type="binding site" evidence="7">
    <location>
        <position position="173"/>
    </location>
    <ligand>
        <name>substrate</name>
    </ligand>
</feature>
<evidence type="ECO:0000256" key="8">
    <source>
        <dbReference type="SAM" id="MobiDB-lite"/>
    </source>
</evidence>
<dbReference type="HAMAP" id="MF_01445">
    <property type="entry name" value="TsaD"/>
    <property type="match status" value="1"/>
</dbReference>
<proteinExistence type="inferred from homology"/>
<protein>
    <recommendedName>
        <fullName evidence="7">tRNA N6-adenosine threonylcarbamoyltransferase</fullName>
        <ecNumber evidence="7">2.3.1.234</ecNumber>
    </recommendedName>
    <alternativeName>
        <fullName evidence="7">N6-L-threonylcarbamoyladenine synthase</fullName>
        <shortName evidence="7">t(6)A synthase</shortName>
    </alternativeName>
    <alternativeName>
        <fullName evidence="7">t(6)A37 threonylcarbamoyladenosine biosynthesis protein TsaD</fullName>
    </alternativeName>
    <alternativeName>
        <fullName evidence="7">tRNA threonylcarbamoyladenosine biosynthesis protein TsaD</fullName>
    </alternativeName>
</protein>
<dbReference type="EMBL" id="JAOWLA010000001">
    <property type="protein sequence ID" value="MCV2863182.1"/>
    <property type="molecule type" value="Genomic_DNA"/>
</dbReference>
<feature type="binding site" evidence="7">
    <location>
        <position position="122"/>
    </location>
    <ligand>
        <name>Fe cation</name>
        <dbReference type="ChEBI" id="CHEBI:24875"/>
    </ligand>
</feature>
<dbReference type="InterPro" id="IPR043129">
    <property type="entry name" value="ATPase_NBD"/>
</dbReference>